<keyword evidence="8 18" id="KW-0732">Signal</keyword>
<dbReference type="GO" id="GO:0008013">
    <property type="term" value="F:beta-catenin binding"/>
    <property type="evidence" value="ECO:0007669"/>
    <property type="project" value="TreeGrafter"/>
</dbReference>
<dbReference type="PRINTS" id="PR00205">
    <property type="entry name" value="CADHERIN"/>
</dbReference>
<dbReference type="InterPro" id="IPR020894">
    <property type="entry name" value="Cadherin_CS"/>
</dbReference>
<dbReference type="GO" id="GO:0044331">
    <property type="term" value="P:cell-cell adhesion mediated by cadherin"/>
    <property type="evidence" value="ECO:0007669"/>
    <property type="project" value="TreeGrafter"/>
</dbReference>
<dbReference type="GO" id="GO:0007043">
    <property type="term" value="P:cell-cell junction assembly"/>
    <property type="evidence" value="ECO:0007669"/>
    <property type="project" value="TreeGrafter"/>
</dbReference>
<evidence type="ECO:0000313" key="21">
    <source>
        <dbReference type="RefSeq" id="XP_032820304.1"/>
    </source>
</evidence>
<reference evidence="21" key="1">
    <citation type="submission" date="2025-08" db="UniProtKB">
        <authorList>
            <consortium name="RefSeq"/>
        </authorList>
    </citation>
    <scope>IDENTIFICATION</scope>
    <source>
        <tissue evidence="21">Sperm</tissue>
    </source>
</reference>
<name>A0AAJ7TMU6_PETMA</name>
<evidence type="ECO:0000256" key="6">
    <source>
        <dbReference type="ARBA" id="ARBA00022692"/>
    </source>
</evidence>
<keyword evidence="20" id="KW-1185">Reference proteome</keyword>
<dbReference type="GO" id="GO:0000902">
    <property type="term" value="P:cell morphogenesis"/>
    <property type="evidence" value="ECO:0007669"/>
    <property type="project" value="TreeGrafter"/>
</dbReference>
<dbReference type="CDD" id="cd11304">
    <property type="entry name" value="Cadherin_repeat"/>
    <property type="match status" value="3"/>
</dbReference>
<dbReference type="FunFam" id="2.60.40.60:FF:000011">
    <property type="entry name" value="Cadherin 1"/>
    <property type="match status" value="1"/>
</dbReference>
<dbReference type="InterPro" id="IPR002126">
    <property type="entry name" value="Cadherin-like_dom"/>
</dbReference>
<dbReference type="GO" id="GO:0016342">
    <property type="term" value="C:catenin complex"/>
    <property type="evidence" value="ECO:0007669"/>
    <property type="project" value="TreeGrafter"/>
</dbReference>
<dbReference type="GO" id="GO:0016339">
    <property type="term" value="P:calcium-dependent cell-cell adhesion via plasma membrane cell adhesion molecules"/>
    <property type="evidence" value="ECO:0007669"/>
    <property type="project" value="TreeGrafter"/>
</dbReference>
<evidence type="ECO:0000256" key="9">
    <source>
        <dbReference type="ARBA" id="ARBA00022737"/>
    </source>
</evidence>
<dbReference type="Pfam" id="PF00028">
    <property type="entry name" value="Cadherin"/>
    <property type="match status" value="3"/>
</dbReference>
<evidence type="ECO:0000256" key="11">
    <source>
        <dbReference type="ARBA" id="ARBA00022889"/>
    </source>
</evidence>
<evidence type="ECO:0000259" key="19">
    <source>
        <dbReference type="PROSITE" id="PS50268"/>
    </source>
</evidence>
<accession>A0AAJ7TMU6</accession>
<feature type="domain" description="Cadherin" evidence="19">
    <location>
        <begin position="453"/>
        <end position="550"/>
    </location>
</feature>
<dbReference type="GO" id="GO:0005737">
    <property type="term" value="C:cytoplasm"/>
    <property type="evidence" value="ECO:0007669"/>
    <property type="project" value="UniProtKB-SubCell"/>
</dbReference>
<keyword evidence="6 17" id="KW-0812">Transmembrane</keyword>
<dbReference type="AlphaFoldDB" id="A0AAJ7TMU6"/>
<dbReference type="GO" id="GO:0045296">
    <property type="term" value="F:cadherin binding"/>
    <property type="evidence" value="ECO:0007669"/>
    <property type="project" value="TreeGrafter"/>
</dbReference>
<dbReference type="PANTHER" id="PTHR24027:SF422">
    <property type="entry name" value="CADHERIN DOMAIN-CONTAINING PROTEIN"/>
    <property type="match status" value="1"/>
</dbReference>
<evidence type="ECO:0000256" key="13">
    <source>
        <dbReference type="ARBA" id="ARBA00023136"/>
    </source>
</evidence>
<dbReference type="RefSeq" id="XP_032820304.1">
    <property type="nucleotide sequence ID" value="XM_032964413.1"/>
</dbReference>
<evidence type="ECO:0000256" key="5">
    <source>
        <dbReference type="ARBA" id="ARBA00022490"/>
    </source>
</evidence>
<keyword evidence="5" id="KW-0963">Cytoplasm</keyword>
<evidence type="ECO:0000256" key="2">
    <source>
        <dbReference type="ARBA" id="ARBA00004236"/>
    </source>
</evidence>
<evidence type="ECO:0000256" key="10">
    <source>
        <dbReference type="ARBA" id="ARBA00022837"/>
    </source>
</evidence>
<dbReference type="InterPro" id="IPR015919">
    <property type="entry name" value="Cadherin-like_sf"/>
</dbReference>
<dbReference type="FunFam" id="2.60.40.60:FF:000095">
    <property type="entry name" value="Cadherin 13"/>
    <property type="match status" value="1"/>
</dbReference>
<dbReference type="FunFam" id="2.60.40.60:FF:000019">
    <property type="entry name" value="Cadherin 2"/>
    <property type="match status" value="1"/>
</dbReference>
<dbReference type="PROSITE" id="PS00232">
    <property type="entry name" value="CADHERIN_1"/>
    <property type="match status" value="1"/>
</dbReference>
<evidence type="ECO:0000256" key="8">
    <source>
        <dbReference type="ARBA" id="ARBA00022729"/>
    </source>
</evidence>
<evidence type="ECO:0000256" key="15">
    <source>
        <dbReference type="PROSITE-ProRule" id="PRU00043"/>
    </source>
</evidence>
<dbReference type="KEGG" id="pmrn:116948087"/>
<keyword evidence="10 15" id="KW-0106">Calcium</keyword>
<sequence length="996" mass="107248">MSPHAGLILLALTWLGSFALVNGNRQASSHLNLPANAERYKRNNLAQLFAAEDSETNLPLQNKISVLRGLKVTDNIRSFRRRRSAVSIGRSLHWHELFTVKNKHRVKRQWNIPPISIPENDANHFIKYPVSITSDQNQFIDVRYKLTGFGADKDPVGLFTVDPATGFLGLTRAVDREEYSVFTLQGHAFSLQGRRVEEPCNLTIAVIDQNDNFPIFTVTSLAGFVLEHSQVGTTVMKIIAMDADDPKTMNGQVQYELISGSNIFSLDKLTGTVKVASAVLDREVTEEYTITVKASDSHGLPFALTTLAKSVITIVDINDNAPFFVVRELYATVVENTIKMDVVRISVTDRDKVNTKHWWAVYSIANGDMQRHFQIITDRKTNEGVMSLNKTLDYEETNRYELSVTVQNETPLVGVTPITQICRVIITVVDQAEPPVFMPVQTVVTRKYGVAKGSSVATVVARDPDNEHNTNIRYEILRDAANVLAINSVTGEVTSKAQLSRDSSFIYNNTYTATVIAIKDGSPPLTGTGTVVIIVDGADNGRLGLVSSSYCVEKASQQAQLTLVARDDGSPGDRPLTFSLPSSYDNSKYKWTFDATSDTSALMSLEKGNLECGTQEVPVSITDKPGLSKTSVVSVKVCDCMAGAGGAIGIHKELVDRAGGVGGVAGGVPGYAHGGSGIGLSAGALAAIICSLLLLPLLAVGLFCAASKLFPKKGKAMIVGNDTKGLVVNYMGEAGEQDQDMSTFQAFSMNKQYSSAEKTVLSSAANLDEQEDSALLKVEAQNISAPMSSANLTEKIVTTSTTMKKTTQHSSSSSAQRQQQQQNGMGGIAQAGLGRAAHSGDVANAMAAREHVATANGSATVASSNVSSIRGTLRPTSPFAQAVSPTVRLGHGGGWAAGHSTATAQFSDGVQQQWQQAAVYREDAPVASETLRFKSAKAMGGYKLGQENMDKVLYKVKLLVDADPAMMPLDTRLIYSYEGRCTPPDSFSCLTDLNLQ</sequence>
<keyword evidence="7" id="KW-0479">Metal-binding</keyword>
<evidence type="ECO:0000256" key="12">
    <source>
        <dbReference type="ARBA" id="ARBA00022989"/>
    </source>
</evidence>
<dbReference type="PANTHER" id="PTHR24027">
    <property type="entry name" value="CADHERIN-23"/>
    <property type="match status" value="1"/>
</dbReference>
<dbReference type="SMART" id="SM00112">
    <property type="entry name" value="CA"/>
    <property type="match status" value="4"/>
</dbReference>
<evidence type="ECO:0000256" key="3">
    <source>
        <dbReference type="ARBA" id="ARBA00004496"/>
    </source>
</evidence>
<keyword evidence="11" id="KW-0130">Cell adhesion</keyword>
<dbReference type="GO" id="GO:0034332">
    <property type="term" value="P:adherens junction organization"/>
    <property type="evidence" value="ECO:0007669"/>
    <property type="project" value="TreeGrafter"/>
</dbReference>
<gene>
    <name evidence="21" type="primary">LOC116948087</name>
</gene>
<dbReference type="Proteomes" id="UP001318040">
    <property type="component" value="Chromosome 32"/>
</dbReference>
<keyword evidence="4" id="KW-1003">Cell membrane</keyword>
<proteinExistence type="predicted"/>
<organism evidence="20 21">
    <name type="scientific">Petromyzon marinus</name>
    <name type="common">Sea lamprey</name>
    <dbReference type="NCBI Taxonomy" id="7757"/>
    <lineage>
        <taxon>Eukaryota</taxon>
        <taxon>Metazoa</taxon>
        <taxon>Chordata</taxon>
        <taxon>Craniata</taxon>
        <taxon>Vertebrata</taxon>
        <taxon>Cyclostomata</taxon>
        <taxon>Hyperoartia</taxon>
        <taxon>Petromyzontiformes</taxon>
        <taxon>Petromyzontidae</taxon>
        <taxon>Petromyzon</taxon>
    </lineage>
</organism>
<evidence type="ECO:0000256" key="1">
    <source>
        <dbReference type="ARBA" id="ARBA00004167"/>
    </source>
</evidence>
<dbReference type="PROSITE" id="PS50268">
    <property type="entry name" value="CADHERIN_2"/>
    <property type="match status" value="4"/>
</dbReference>
<dbReference type="Gene3D" id="2.60.40.60">
    <property type="entry name" value="Cadherins"/>
    <property type="match status" value="5"/>
</dbReference>
<keyword evidence="13 17" id="KW-0472">Membrane</keyword>
<feature type="region of interest" description="Disordered" evidence="16">
    <location>
        <begin position="855"/>
        <end position="877"/>
    </location>
</feature>
<evidence type="ECO:0000256" key="18">
    <source>
        <dbReference type="SAM" id="SignalP"/>
    </source>
</evidence>
<evidence type="ECO:0000256" key="16">
    <source>
        <dbReference type="SAM" id="MobiDB-lite"/>
    </source>
</evidence>
<evidence type="ECO:0000313" key="20">
    <source>
        <dbReference type="Proteomes" id="UP001318040"/>
    </source>
</evidence>
<dbReference type="GO" id="GO:0016477">
    <property type="term" value="P:cell migration"/>
    <property type="evidence" value="ECO:0007669"/>
    <property type="project" value="TreeGrafter"/>
</dbReference>
<evidence type="ECO:0000256" key="4">
    <source>
        <dbReference type="ARBA" id="ARBA00022475"/>
    </source>
</evidence>
<keyword evidence="9" id="KW-0677">Repeat</keyword>
<feature type="signal peptide" evidence="18">
    <location>
        <begin position="1"/>
        <end position="19"/>
    </location>
</feature>
<dbReference type="GeneID" id="116948087"/>
<dbReference type="FunFam" id="2.60.40.60:FF:000022">
    <property type="entry name" value="Cadherin 2"/>
    <property type="match status" value="1"/>
</dbReference>
<dbReference type="GO" id="GO:0007156">
    <property type="term" value="P:homophilic cell adhesion via plasma membrane adhesion molecules"/>
    <property type="evidence" value="ECO:0007669"/>
    <property type="project" value="InterPro"/>
</dbReference>
<comment type="subcellular location">
    <subcellularLocation>
        <location evidence="2">Cell membrane</location>
    </subcellularLocation>
    <subcellularLocation>
        <location evidence="3">Cytoplasm</location>
    </subcellularLocation>
    <subcellularLocation>
        <location evidence="1">Membrane</location>
        <topology evidence="1">Single-pass membrane protein</topology>
    </subcellularLocation>
</comment>
<feature type="region of interest" description="Disordered" evidence="16">
    <location>
        <begin position="800"/>
        <end position="826"/>
    </location>
</feature>
<evidence type="ECO:0000256" key="17">
    <source>
        <dbReference type="SAM" id="Phobius"/>
    </source>
</evidence>
<feature type="domain" description="Cadherin" evidence="19">
    <location>
        <begin position="135"/>
        <end position="216"/>
    </location>
</feature>
<dbReference type="GO" id="GO:0005509">
    <property type="term" value="F:calcium ion binding"/>
    <property type="evidence" value="ECO:0007669"/>
    <property type="project" value="UniProtKB-UniRule"/>
</dbReference>
<protein>
    <submittedName>
        <fullName evidence="21">Cadherin-13-like isoform X1</fullName>
    </submittedName>
</protein>
<feature type="domain" description="Cadherin" evidence="19">
    <location>
        <begin position="217"/>
        <end position="324"/>
    </location>
</feature>
<dbReference type="InterPro" id="IPR039808">
    <property type="entry name" value="Cadherin"/>
</dbReference>
<feature type="transmembrane region" description="Helical" evidence="17">
    <location>
        <begin position="684"/>
        <end position="705"/>
    </location>
</feature>
<keyword evidence="14" id="KW-0325">Glycoprotein</keyword>
<evidence type="ECO:0000256" key="7">
    <source>
        <dbReference type="ARBA" id="ARBA00022723"/>
    </source>
</evidence>
<dbReference type="GO" id="GO:0005912">
    <property type="term" value="C:adherens junction"/>
    <property type="evidence" value="ECO:0007669"/>
    <property type="project" value="TreeGrafter"/>
</dbReference>
<feature type="compositionally biased region" description="Low complexity" evidence="16">
    <location>
        <begin position="800"/>
        <end position="822"/>
    </location>
</feature>
<feature type="domain" description="Cadherin" evidence="19">
    <location>
        <begin position="325"/>
        <end position="437"/>
    </location>
</feature>
<feature type="chain" id="PRO_5042586059" evidence="18">
    <location>
        <begin position="20"/>
        <end position="996"/>
    </location>
</feature>
<evidence type="ECO:0000256" key="14">
    <source>
        <dbReference type="ARBA" id="ARBA00023180"/>
    </source>
</evidence>
<keyword evidence="12 17" id="KW-1133">Transmembrane helix</keyword>
<dbReference type="SUPFAM" id="SSF49313">
    <property type="entry name" value="Cadherin-like"/>
    <property type="match status" value="4"/>
</dbReference>